<dbReference type="Gene3D" id="2.20.70.10">
    <property type="match status" value="1"/>
</dbReference>
<evidence type="ECO:0000313" key="3">
    <source>
        <dbReference type="EMBL" id="KAF7354846.1"/>
    </source>
</evidence>
<evidence type="ECO:0000256" key="1">
    <source>
        <dbReference type="SAM" id="MobiDB-lite"/>
    </source>
</evidence>
<dbReference type="EMBL" id="JACAZH010000011">
    <property type="protein sequence ID" value="KAF7354846.1"/>
    <property type="molecule type" value="Genomic_DNA"/>
</dbReference>
<dbReference type="InterPro" id="IPR001202">
    <property type="entry name" value="WW_dom"/>
</dbReference>
<dbReference type="AlphaFoldDB" id="A0A8H6YAI5"/>
<gene>
    <name evidence="3" type="ORF">MSAN_01399100</name>
</gene>
<organism evidence="3 4">
    <name type="scientific">Mycena sanguinolenta</name>
    <dbReference type="NCBI Taxonomy" id="230812"/>
    <lineage>
        <taxon>Eukaryota</taxon>
        <taxon>Fungi</taxon>
        <taxon>Dikarya</taxon>
        <taxon>Basidiomycota</taxon>
        <taxon>Agaricomycotina</taxon>
        <taxon>Agaricomycetes</taxon>
        <taxon>Agaricomycetidae</taxon>
        <taxon>Agaricales</taxon>
        <taxon>Marasmiineae</taxon>
        <taxon>Mycenaceae</taxon>
        <taxon>Mycena</taxon>
    </lineage>
</organism>
<feature type="region of interest" description="Disordered" evidence="1">
    <location>
        <begin position="247"/>
        <end position="302"/>
    </location>
</feature>
<feature type="compositionally biased region" description="Pro residues" evidence="1">
    <location>
        <begin position="204"/>
        <end position="218"/>
    </location>
</feature>
<comment type="caution">
    <text evidence="3">The sequence shown here is derived from an EMBL/GenBank/DDBJ whole genome shotgun (WGS) entry which is preliminary data.</text>
</comment>
<accession>A0A8H6YAI5</accession>
<feature type="compositionally biased region" description="Gly residues" evidence="1">
    <location>
        <begin position="256"/>
        <end position="293"/>
    </location>
</feature>
<evidence type="ECO:0000313" key="4">
    <source>
        <dbReference type="Proteomes" id="UP000623467"/>
    </source>
</evidence>
<dbReference type="SMART" id="SM00456">
    <property type="entry name" value="WW"/>
    <property type="match status" value="1"/>
</dbReference>
<proteinExistence type="predicted"/>
<feature type="region of interest" description="Disordered" evidence="1">
    <location>
        <begin position="102"/>
        <end position="133"/>
    </location>
</feature>
<feature type="domain" description="WW" evidence="2">
    <location>
        <begin position="8"/>
        <end position="43"/>
    </location>
</feature>
<evidence type="ECO:0000259" key="2">
    <source>
        <dbReference type="SMART" id="SM00456"/>
    </source>
</evidence>
<protein>
    <submittedName>
        <fullName evidence="3">WW domain-containing protein</fullName>
    </submittedName>
</protein>
<feature type="region of interest" description="Disordered" evidence="1">
    <location>
        <begin position="50"/>
        <end position="83"/>
    </location>
</feature>
<dbReference type="Proteomes" id="UP000623467">
    <property type="component" value="Unassembled WGS sequence"/>
</dbReference>
<reference evidence="3" key="1">
    <citation type="submission" date="2020-05" db="EMBL/GenBank/DDBJ databases">
        <title>Mycena genomes resolve the evolution of fungal bioluminescence.</title>
        <authorList>
            <person name="Tsai I.J."/>
        </authorList>
    </citation>
    <scope>NUCLEOTIDE SEQUENCE</scope>
    <source>
        <strain evidence="3">160909Yilan</strain>
    </source>
</reference>
<dbReference type="SUPFAM" id="SSF51045">
    <property type="entry name" value="WW domain"/>
    <property type="match status" value="1"/>
</dbReference>
<feature type="compositionally biased region" description="Low complexity" evidence="1">
    <location>
        <begin position="219"/>
        <end position="229"/>
    </location>
</feature>
<feature type="region of interest" description="Disordered" evidence="1">
    <location>
        <begin position="186"/>
        <end position="229"/>
    </location>
</feature>
<name>A0A8H6YAI5_9AGAR</name>
<sequence length="302" mass="31542">MTNPDTRPLPHGWITRFDANHNAWFYVNTKANPPVTTWVHPLGAPRPSAPAMYRPPQGGPPPQNGGHGFHTARQPGNPYPPQQQGGYSRVYVNTKANPPVKTWVHPLGAPRPPGVPTMHRPPQGGPPPQNGGYRFHTAQQPGSPYPPQQQGSYSRVYVNTTANPPVTTWVHPLGAPHSPGAPAMYSPPPQNGGYGFHTARQPGSPYPPQQQGGYPPPQQYGNPPQAQGGFMLRSAVSTSTEATFGAAFSSNDGGDDGGFGGGDDGGFGGDDGGFGGDDGGFGGDDGGFFGGDDGGADVDMYN</sequence>
<dbReference type="Pfam" id="PF00397">
    <property type="entry name" value="WW"/>
    <property type="match status" value="1"/>
</dbReference>
<dbReference type="OrthoDB" id="2367685at2759"/>
<dbReference type="InterPro" id="IPR036020">
    <property type="entry name" value="WW_dom_sf"/>
</dbReference>
<keyword evidence="4" id="KW-1185">Reference proteome</keyword>